<comment type="caution">
    <text evidence="2">The sequence shown here is derived from an EMBL/GenBank/DDBJ whole genome shotgun (WGS) entry which is preliminary data.</text>
</comment>
<name>A0ABV4TS73_9GAMM</name>
<evidence type="ECO:0000313" key="2">
    <source>
        <dbReference type="EMBL" id="MFA9460183.1"/>
    </source>
</evidence>
<sequence>MPSITEDHASPAFSSLPEEEPDSPQDALYSEWALPALERLPILNQITALYSSLASSGLQAVVSGLKGMLTTLLAGL</sequence>
<keyword evidence="3" id="KW-1185">Reference proteome</keyword>
<gene>
    <name evidence="2" type="ORF">ACERLL_05025</name>
</gene>
<dbReference type="Proteomes" id="UP001575181">
    <property type="component" value="Unassembled WGS sequence"/>
</dbReference>
<reference evidence="2 3" key="1">
    <citation type="submission" date="2024-08" db="EMBL/GenBank/DDBJ databases">
        <title>Whole-genome sequencing of halo(alkali)philic microorganisms from hypersaline lakes.</title>
        <authorList>
            <person name="Sorokin D.Y."/>
            <person name="Merkel A.Y."/>
            <person name="Messina E."/>
            <person name="Yakimov M."/>
        </authorList>
    </citation>
    <scope>NUCLEOTIDE SEQUENCE [LARGE SCALE GENOMIC DNA]</scope>
    <source>
        <strain evidence="2 3">Cl-TMA</strain>
    </source>
</reference>
<evidence type="ECO:0000256" key="1">
    <source>
        <dbReference type="SAM" id="MobiDB-lite"/>
    </source>
</evidence>
<accession>A0ABV4TS73</accession>
<protein>
    <submittedName>
        <fullName evidence="2">Uncharacterized protein</fullName>
    </submittedName>
</protein>
<dbReference type="RefSeq" id="WP_373654969.1">
    <property type="nucleotide sequence ID" value="NZ_JBGUAW010000003.1"/>
</dbReference>
<evidence type="ECO:0000313" key="3">
    <source>
        <dbReference type="Proteomes" id="UP001575181"/>
    </source>
</evidence>
<feature type="region of interest" description="Disordered" evidence="1">
    <location>
        <begin position="1"/>
        <end position="25"/>
    </location>
</feature>
<proteinExistence type="predicted"/>
<dbReference type="EMBL" id="JBGUAW010000003">
    <property type="protein sequence ID" value="MFA9460183.1"/>
    <property type="molecule type" value="Genomic_DNA"/>
</dbReference>
<organism evidence="2 3">
    <name type="scientific">Thiohalorhabdus methylotrophus</name>
    <dbReference type="NCBI Taxonomy" id="3242694"/>
    <lineage>
        <taxon>Bacteria</taxon>
        <taxon>Pseudomonadati</taxon>
        <taxon>Pseudomonadota</taxon>
        <taxon>Gammaproteobacteria</taxon>
        <taxon>Thiohalorhabdales</taxon>
        <taxon>Thiohalorhabdaceae</taxon>
        <taxon>Thiohalorhabdus</taxon>
    </lineage>
</organism>